<comment type="caution">
    <text evidence="1">The sequence shown here is derived from an EMBL/GenBank/DDBJ whole genome shotgun (WGS) entry which is preliminary data.</text>
</comment>
<dbReference type="Proteomes" id="UP001143856">
    <property type="component" value="Unassembled WGS sequence"/>
</dbReference>
<reference evidence="1" key="1">
    <citation type="submission" date="2022-10" db="EMBL/GenBank/DDBJ databases">
        <title>Genome Sequence of Xylaria curta.</title>
        <authorList>
            <person name="Buettner E."/>
        </authorList>
    </citation>
    <scope>NUCLEOTIDE SEQUENCE</scope>
    <source>
        <strain evidence="1">Babe10</strain>
    </source>
</reference>
<protein>
    <submittedName>
        <fullName evidence="1">Uncharacterized protein</fullName>
    </submittedName>
</protein>
<keyword evidence="2" id="KW-1185">Reference proteome</keyword>
<organism evidence="1 2">
    <name type="scientific">Xylaria curta</name>
    <dbReference type="NCBI Taxonomy" id="42375"/>
    <lineage>
        <taxon>Eukaryota</taxon>
        <taxon>Fungi</taxon>
        <taxon>Dikarya</taxon>
        <taxon>Ascomycota</taxon>
        <taxon>Pezizomycotina</taxon>
        <taxon>Sordariomycetes</taxon>
        <taxon>Xylariomycetidae</taxon>
        <taxon>Xylariales</taxon>
        <taxon>Xylariaceae</taxon>
        <taxon>Xylaria</taxon>
    </lineage>
</organism>
<sequence length="207" mass="23347">MHSYPGLGKSLSYNPQTFGQFYPTGHHENCIGSKSRLLLVREVAMMHVMNKLTDKADWHKKVFDDEIVAKWRAEALAYPDELLWALAATTPSDSDLPPIPGILNERAFDYCIKELQGKARYFADTGIVAILDATATVVKSDNLIQPELTHALRNAFDRLKNDQAGSPDWHPRTDEKVLNLVHPSMYPLILQSTKLFQGYARQWPGPS</sequence>
<evidence type="ECO:0000313" key="1">
    <source>
        <dbReference type="EMBL" id="KAJ2998293.1"/>
    </source>
</evidence>
<evidence type="ECO:0000313" key="2">
    <source>
        <dbReference type="Proteomes" id="UP001143856"/>
    </source>
</evidence>
<gene>
    <name evidence="1" type="ORF">NUW58_g361</name>
</gene>
<name>A0ACC1PRA2_9PEZI</name>
<dbReference type="EMBL" id="JAPDGR010000030">
    <property type="protein sequence ID" value="KAJ2998293.1"/>
    <property type="molecule type" value="Genomic_DNA"/>
</dbReference>
<accession>A0ACC1PRA2</accession>
<proteinExistence type="predicted"/>